<evidence type="ECO:0000256" key="3">
    <source>
        <dbReference type="ARBA" id="ARBA00022448"/>
    </source>
</evidence>
<dbReference type="GO" id="GO:0006865">
    <property type="term" value="P:amino acid transport"/>
    <property type="evidence" value="ECO:0007669"/>
    <property type="project" value="UniProtKB-KW"/>
</dbReference>
<evidence type="ECO:0000256" key="8">
    <source>
        <dbReference type="ARBA" id="ARBA00023136"/>
    </source>
</evidence>
<gene>
    <name evidence="11" type="ORF">SAMN04488567_0329</name>
</gene>
<keyword evidence="8 9" id="KW-0472">Membrane</keyword>
<dbReference type="GO" id="GO:0043190">
    <property type="term" value="C:ATP-binding cassette (ABC) transporter complex"/>
    <property type="evidence" value="ECO:0007669"/>
    <property type="project" value="InterPro"/>
</dbReference>
<dbReference type="SUPFAM" id="SSF161098">
    <property type="entry name" value="MetI-like"/>
    <property type="match status" value="2"/>
</dbReference>
<dbReference type="InterPro" id="IPR010065">
    <property type="entry name" value="AA_ABC_transptr_permease_3TM"/>
</dbReference>
<feature type="transmembrane region" description="Helical" evidence="9">
    <location>
        <begin position="128"/>
        <end position="151"/>
    </location>
</feature>
<protein>
    <submittedName>
        <fullName evidence="11">General L-amino acid transport system permease protein</fullName>
    </submittedName>
</protein>
<dbReference type="Proteomes" id="UP000198922">
    <property type="component" value="Unassembled WGS sequence"/>
</dbReference>
<feature type="transmembrane region" description="Helical" evidence="9">
    <location>
        <begin position="478"/>
        <end position="499"/>
    </location>
</feature>
<sequence length="508" mass="54394">MTTTSEPPKAGFHPSQLIYDTRYRSLTIQVIAFIALMLGLSWLVSNTVANLQALGKDFDFGFLGQRAGYDINQRLVEYDSTSSHARAALVGILNTLLVAVLGCALATVIGVLAGVLRLSKNWLIAKLMAVYVEGFRNIPLLLWILLIFALMTEATPQPRDFREGGDAAMILGDTVAITNRGVFIPAPFWGAGAGILLAVLLLSLVAIFFWRRYAHRTQEQTGRILPIGWGTLGLLLVPVTVAFLALSLTSGRQVQPVLATGASEGMTLADYAGSQQAINACTVPFSTESLNLRRLMRANDLRFNLVPVADGAEAIAAAEAGRCNILSLPASTIAASVPAGAVALSDTITRGNPVEFERPILGGFNFEGGLQLRNSLIALWLALSLYTGAFIAENVRGGILSVSKGQTEAAFALGIKPSRTMRLVILPQALRVIIPPMISQYLNLTKNSSLAIAVGYMDVRSTLGGITINQTGKELEGMLLLGLFYLVTSLVISGAMNVYNSSVKLKER</sequence>
<keyword evidence="3 9" id="KW-0813">Transport</keyword>
<dbReference type="Gene3D" id="1.10.3720.10">
    <property type="entry name" value="MetI-like"/>
    <property type="match status" value="2"/>
</dbReference>
<dbReference type="InterPro" id="IPR000515">
    <property type="entry name" value="MetI-like"/>
</dbReference>
<dbReference type="EMBL" id="FNAT01000014">
    <property type="protein sequence ID" value="SDF42019.1"/>
    <property type="molecule type" value="Genomic_DNA"/>
</dbReference>
<organism evidence="11 12">
    <name type="scientific">Limimaricola pyoseonensis</name>
    <dbReference type="NCBI Taxonomy" id="521013"/>
    <lineage>
        <taxon>Bacteria</taxon>
        <taxon>Pseudomonadati</taxon>
        <taxon>Pseudomonadota</taxon>
        <taxon>Alphaproteobacteria</taxon>
        <taxon>Rhodobacterales</taxon>
        <taxon>Paracoccaceae</taxon>
        <taxon>Limimaricola</taxon>
    </lineage>
</organism>
<evidence type="ECO:0000256" key="6">
    <source>
        <dbReference type="ARBA" id="ARBA00022970"/>
    </source>
</evidence>
<feature type="transmembrane region" description="Helical" evidence="9">
    <location>
        <begin position="222"/>
        <end position="246"/>
    </location>
</feature>
<comment type="subcellular location">
    <subcellularLocation>
        <location evidence="1">Cell inner membrane</location>
        <topology evidence="1">Multi-pass membrane protein</topology>
    </subcellularLocation>
    <subcellularLocation>
        <location evidence="9">Cell membrane</location>
        <topology evidence="9">Multi-pass membrane protein</topology>
    </subcellularLocation>
</comment>
<keyword evidence="5 9" id="KW-0812">Transmembrane</keyword>
<dbReference type="Pfam" id="PF00528">
    <property type="entry name" value="BPD_transp_1"/>
    <property type="match status" value="1"/>
</dbReference>
<evidence type="ECO:0000256" key="9">
    <source>
        <dbReference type="RuleBase" id="RU363032"/>
    </source>
</evidence>
<dbReference type="CDD" id="cd06261">
    <property type="entry name" value="TM_PBP2"/>
    <property type="match status" value="1"/>
</dbReference>
<dbReference type="InterPro" id="IPR035906">
    <property type="entry name" value="MetI-like_sf"/>
</dbReference>
<keyword evidence="7 9" id="KW-1133">Transmembrane helix</keyword>
<dbReference type="InterPro" id="IPR043429">
    <property type="entry name" value="ArtM/GltK/GlnP/TcyL/YhdX-like"/>
</dbReference>
<keyword evidence="4" id="KW-1003">Cell membrane</keyword>
<dbReference type="AlphaFoldDB" id="A0A1G7KZ57"/>
<dbReference type="PROSITE" id="PS50928">
    <property type="entry name" value="ABC_TM1"/>
    <property type="match status" value="1"/>
</dbReference>
<evidence type="ECO:0000256" key="5">
    <source>
        <dbReference type="ARBA" id="ARBA00022692"/>
    </source>
</evidence>
<dbReference type="OrthoDB" id="9808531at2"/>
<evidence type="ECO:0000313" key="11">
    <source>
        <dbReference type="EMBL" id="SDF42019.1"/>
    </source>
</evidence>
<evidence type="ECO:0000256" key="4">
    <source>
        <dbReference type="ARBA" id="ARBA00022475"/>
    </source>
</evidence>
<dbReference type="RefSeq" id="WP_090115159.1">
    <property type="nucleotide sequence ID" value="NZ_FNAT01000014.1"/>
</dbReference>
<dbReference type="GO" id="GO:0022857">
    <property type="term" value="F:transmembrane transporter activity"/>
    <property type="evidence" value="ECO:0007669"/>
    <property type="project" value="InterPro"/>
</dbReference>
<proteinExistence type="inferred from homology"/>
<dbReference type="PANTHER" id="PTHR30614:SF37">
    <property type="entry name" value="AMINO-ACID ABC TRANSPORTER PERMEASE PROTEIN YHDX-RELATED"/>
    <property type="match status" value="1"/>
</dbReference>
<feature type="transmembrane region" description="Helical" evidence="9">
    <location>
        <begin position="87"/>
        <end position="116"/>
    </location>
</feature>
<evidence type="ECO:0000313" key="12">
    <source>
        <dbReference type="Proteomes" id="UP000198922"/>
    </source>
</evidence>
<comment type="similarity">
    <text evidence="2">Belongs to the binding-protein-dependent transport system permease family. HisMQ subfamily.</text>
</comment>
<feature type="transmembrane region" description="Helical" evidence="9">
    <location>
        <begin position="188"/>
        <end position="210"/>
    </location>
</feature>
<feature type="domain" description="ABC transmembrane type-1" evidence="10">
    <location>
        <begin position="92"/>
        <end position="496"/>
    </location>
</feature>
<evidence type="ECO:0000256" key="7">
    <source>
        <dbReference type="ARBA" id="ARBA00022989"/>
    </source>
</evidence>
<name>A0A1G7KZ57_9RHOB</name>
<evidence type="ECO:0000256" key="2">
    <source>
        <dbReference type="ARBA" id="ARBA00010072"/>
    </source>
</evidence>
<evidence type="ECO:0000256" key="1">
    <source>
        <dbReference type="ARBA" id="ARBA00004429"/>
    </source>
</evidence>
<dbReference type="STRING" id="521013.SAMN04488567_0329"/>
<dbReference type="PANTHER" id="PTHR30614">
    <property type="entry name" value="MEMBRANE COMPONENT OF AMINO ACID ABC TRANSPORTER"/>
    <property type="match status" value="1"/>
</dbReference>
<reference evidence="12" key="1">
    <citation type="submission" date="2016-10" db="EMBL/GenBank/DDBJ databases">
        <authorList>
            <person name="Varghese N."/>
            <person name="Submissions S."/>
        </authorList>
    </citation>
    <scope>NUCLEOTIDE SEQUENCE [LARGE SCALE GENOMIC DNA]</scope>
    <source>
        <strain evidence="12">DSM 21424</strain>
    </source>
</reference>
<keyword evidence="6" id="KW-0029">Amino-acid transport</keyword>
<keyword evidence="12" id="KW-1185">Reference proteome</keyword>
<feature type="transmembrane region" description="Helical" evidence="9">
    <location>
        <begin position="26"/>
        <end position="44"/>
    </location>
</feature>
<accession>A0A1G7KZ57</accession>
<evidence type="ECO:0000259" key="10">
    <source>
        <dbReference type="PROSITE" id="PS50928"/>
    </source>
</evidence>
<dbReference type="NCBIfam" id="TIGR01726">
    <property type="entry name" value="HEQRo_perm_3TM"/>
    <property type="match status" value="1"/>
</dbReference>